<name>A0A4Z0BA61_9PSED</name>
<feature type="chain" id="PRO_5021453542" evidence="8">
    <location>
        <begin position="25"/>
        <end position="460"/>
    </location>
</feature>
<evidence type="ECO:0000256" key="7">
    <source>
        <dbReference type="ARBA" id="ARBA00023237"/>
    </source>
</evidence>
<evidence type="ECO:0000256" key="3">
    <source>
        <dbReference type="ARBA" id="ARBA00022452"/>
    </source>
</evidence>
<dbReference type="Proteomes" id="UP000297734">
    <property type="component" value="Unassembled WGS sequence"/>
</dbReference>
<evidence type="ECO:0000256" key="5">
    <source>
        <dbReference type="ARBA" id="ARBA00022729"/>
    </source>
</evidence>
<dbReference type="PROSITE" id="PS51257">
    <property type="entry name" value="PROKAR_LIPOPROTEIN"/>
    <property type="match status" value="1"/>
</dbReference>
<dbReference type="Gene3D" id="2.40.160.60">
    <property type="entry name" value="Outer membrane protein transport protein (OMPP1/FadL/TodX)"/>
    <property type="match status" value="1"/>
</dbReference>
<evidence type="ECO:0000313" key="10">
    <source>
        <dbReference type="Proteomes" id="UP000297734"/>
    </source>
</evidence>
<dbReference type="Pfam" id="PF03349">
    <property type="entry name" value="Toluene_X"/>
    <property type="match status" value="1"/>
</dbReference>
<comment type="similarity">
    <text evidence="2">Belongs to the OmpP1/FadL family.</text>
</comment>
<dbReference type="GO" id="GO:0009279">
    <property type="term" value="C:cell outer membrane"/>
    <property type="evidence" value="ECO:0007669"/>
    <property type="project" value="UniProtKB-SubCell"/>
</dbReference>
<evidence type="ECO:0000313" key="9">
    <source>
        <dbReference type="EMBL" id="TFY95339.1"/>
    </source>
</evidence>
<dbReference type="EMBL" id="QUZT01000004">
    <property type="protein sequence ID" value="TFY95339.1"/>
    <property type="molecule type" value="Genomic_DNA"/>
</dbReference>
<proteinExistence type="inferred from homology"/>
<dbReference type="SUPFAM" id="SSF56935">
    <property type="entry name" value="Porins"/>
    <property type="match status" value="1"/>
</dbReference>
<evidence type="ECO:0000256" key="8">
    <source>
        <dbReference type="SAM" id="SignalP"/>
    </source>
</evidence>
<dbReference type="RefSeq" id="WP_135307210.1">
    <property type="nucleotide sequence ID" value="NZ_QUZT01000004.1"/>
</dbReference>
<keyword evidence="10" id="KW-1185">Reference proteome</keyword>
<dbReference type="GO" id="GO:0015483">
    <property type="term" value="F:long-chain fatty acid transporting porin activity"/>
    <property type="evidence" value="ECO:0007669"/>
    <property type="project" value="TreeGrafter"/>
</dbReference>
<keyword evidence="5 8" id="KW-0732">Signal</keyword>
<dbReference type="PANTHER" id="PTHR35093:SF8">
    <property type="entry name" value="OUTER MEMBRANE PROTEIN NMB0088-RELATED"/>
    <property type="match status" value="1"/>
</dbReference>
<dbReference type="InterPro" id="IPR005017">
    <property type="entry name" value="OMPP1/FadL/TodX"/>
</dbReference>
<keyword evidence="4" id="KW-0812">Transmembrane</keyword>
<comment type="subcellular location">
    <subcellularLocation>
        <location evidence="1">Cell outer membrane</location>
        <topology evidence="1">Multi-pass membrane protein</topology>
    </subcellularLocation>
</comment>
<accession>A0A4Z0BA61</accession>
<protein>
    <submittedName>
        <fullName evidence="9">Aromatic hydrocarbon degradation protein</fullName>
    </submittedName>
</protein>
<sequence>MKKIIYSCGVSGLLACLWSGVACATDAFNLIGNGPISLSMGGTGVAHDIGAAGMMVNPSTLLLMKEGAHLGVGIDIITADLEIKNTETGETARSHSHGRNNGPYFGPELSFVWRDERYALGVGAFASDGVGTQFGDNSFLSRTSTNNIDTGLDSFSRLLVFRVPFSAAYQVNEKLSVGASLEAVWTSVNLGLLLDTTQIGSLAGQGRLAGSLVPALLSVPELSAGYLSTDNHRAAGGGTDAWGLGGKVGLTYQLSPQTRFGVAYNFKTNVGDLSGDADLTAVSAAAGNIPLSGSVKLRNFEMPAHLVVGINHEFSDRVAVSFDYKRVFWSDVMKDISVQYKQNGSGDNLDLKLPFNYRDTNVYSLGAQYRYDAHWVYRAGFHYAQQATSSGGVLPIIPSTPTTNVTGGVSYAFSADDIIDFGVSYGFKKKVSNDSLPITGTPIEASHSQTVASIAYTKRF</sequence>
<evidence type="ECO:0000256" key="6">
    <source>
        <dbReference type="ARBA" id="ARBA00023136"/>
    </source>
</evidence>
<keyword evidence="3" id="KW-1134">Transmembrane beta strand</keyword>
<gene>
    <name evidence="9" type="ORF">DYL61_03435</name>
</gene>
<dbReference type="AlphaFoldDB" id="A0A4Z0BA61"/>
<evidence type="ECO:0000256" key="2">
    <source>
        <dbReference type="ARBA" id="ARBA00008163"/>
    </source>
</evidence>
<comment type="caution">
    <text evidence="9">The sequence shown here is derived from an EMBL/GenBank/DDBJ whole genome shotgun (WGS) entry which is preliminary data.</text>
</comment>
<evidence type="ECO:0000256" key="4">
    <source>
        <dbReference type="ARBA" id="ARBA00022692"/>
    </source>
</evidence>
<evidence type="ECO:0000256" key="1">
    <source>
        <dbReference type="ARBA" id="ARBA00004571"/>
    </source>
</evidence>
<dbReference type="OrthoDB" id="19849at2"/>
<organism evidence="9 10">
    <name type="scientific">Pseudomonas nabeulensis</name>
    <dbReference type="NCBI Taxonomy" id="2293833"/>
    <lineage>
        <taxon>Bacteria</taxon>
        <taxon>Pseudomonadati</taxon>
        <taxon>Pseudomonadota</taxon>
        <taxon>Gammaproteobacteria</taxon>
        <taxon>Pseudomonadales</taxon>
        <taxon>Pseudomonadaceae</taxon>
        <taxon>Pseudomonas</taxon>
    </lineage>
</organism>
<dbReference type="PANTHER" id="PTHR35093">
    <property type="entry name" value="OUTER MEMBRANE PROTEIN NMB0088-RELATED"/>
    <property type="match status" value="1"/>
</dbReference>
<keyword evidence="7" id="KW-0998">Cell outer membrane</keyword>
<keyword evidence="6" id="KW-0472">Membrane</keyword>
<reference evidence="9 10" key="1">
    <citation type="journal article" date="2019" name="Syst. Appl. Microbiol.">
        <title>New species of pathogenic Pseudomonas isolated from citrus in Tunisia: Proposal of Pseudomonas kairouanensis sp. nov. and Pseudomonas nabeulensis sp. nov.</title>
        <authorList>
            <person name="Oueslati M."/>
            <person name="Mulet M."/>
            <person name="Gomila M."/>
            <person name="Berge O."/>
            <person name="Hajlaoui M.R."/>
            <person name="Lalucat J."/>
            <person name="Sadfi-Zouaoui N."/>
            <person name="Garcia-Valdes E."/>
        </authorList>
    </citation>
    <scope>NUCLEOTIDE SEQUENCE [LARGE SCALE GENOMIC DNA]</scope>
    <source>
        <strain evidence="9 10">E10B</strain>
    </source>
</reference>
<feature type="signal peptide" evidence="8">
    <location>
        <begin position="1"/>
        <end position="24"/>
    </location>
</feature>